<organism evidence="3 4">
    <name type="scientific">Leptobrachium leishanense</name>
    <name type="common">Leishan spiny toad</name>
    <dbReference type="NCBI Taxonomy" id="445787"/>
    <lineage>
        <taxon>Eukaryota</taxon>
        <taxon>Metazoa</taxon>
        <taxon>Chordata</taxon>
        <taxon>Craniata</taxon>
        <taxon>Vertebrata</taxon>
        <taxon>Euteleostomi</taxon>
        <taxon>Amphibia</taxon>
        <taxon>Batrachia</taxon>
        <taxon>Anura</taxon>
        <taxon>Pelobatoidea</taxon>
        <taxon>Megophryidae</taxon>
        <taxon>Leptobrachium</taxon>
    </lineage>
</organism>
<reference evidence="3" key="1">
    <citation type="submission" date="2025-08" db="UniProtKB">
        <authorList>
            <consortium name="Ensembl"/>
        </authorList>
    </citation>
    <scope>IDENTIFICATION</scope>
</reference>
<dbReference type="OrthoDB" id="5848685at2759"/>
<dbReference type="PANTHER" id="PTHR23157">
    <property type="entry name" value="GRIP AND COILED-COIL DOMAIN-CONTAINING PROTEIN 1"/>
    <property type="match status" value="1"/>
</dbReference>
<name>A0A8C5N521_9ANUR</name>
<evidence type="ECO:0000256" key="1">
    <source>
        <dbReference type="SAM" id="Coils"/>
    </source>
</evidence>
<dbReference type="Ensembl" id="ENSLLET00000023122.1">
    <property type="protein sequence ID" value="ENSLLEP00000022261.1"/>
    <property type="gene ID" value="ENSLLEG00000014115.1"/>
</dbReference>
<dbReference type="GO" id="GO:0005794">
    <property type="term" value="C:Golgi apparatus"/>
    <property type="evidence" value="ECO:0007669"/>
    <property type="project" value="TreeGrafter"/>
</dbReference>
<dbReference type="PANTHER" id="PTHR23157:SF24">
    <property type="entry name" value="GOLGIN SUBFAMILY A MEMBER 1"/>
    <property type="match status" value="1"/>
</dbReference>
<dbReference type="GeneTree" id="ENSGT00940000153772"/>
<accession>A0A8C5N521</accession>
<dbReference type="Proteomes" id="UP000694569">
    <property type="component" value="Unplaced"/>
</dbReference>
<feature type="region of interest" description="Disordered" evidence="2">
    <location>
        <begin position="22"/>
        <end position="61"/>
    </location>
</feature>
<feature type="coiled-coil region" evidence="1">
    <location>
        <begin position="178"/>
        <end position="205"/>
    </location>
</feature>
<keyword evidence="1" id="KW-0175">Coiled coil</keyword>
<protein>
    <submittedName>
        <fullName evidence="3">Uncharacterized protein</fullName>
    </submittedName>
</protein>
<feature type="compositionally biased region" description="Polar residues" evidence="2">
    <location>
        <begin position="28"/>
        <end position="40"/>
    </location>
</feature>
<dbReference type="InterPro" id="IPR051952">
    <property type="entry name" value="Golgi-autophagy_related"/>
</dbReference>
<evidence type="ECO:0000313" key="3">
    <source>
        <dbReference type="Ensembl" id="ENSLLEP00000022261.1"/>
    </source>
</evidence>
<evidence type="ECO:0000256" key="2">
    <source>
        <dbReference type="SAM" id="MobiDB-lite"/>
    </source>
</evidence>
<keyword evidence="4" id="KW-1185">Reference proteome</keyword>
<reference evidence="3" key="2">
    <citation type="submission" date="2025-09" db="UniProtKB">
        <authorList>
            <consortium name="Ensembl"/>
        </authorList>
    </citation>
    <scope>IDENTIFICATION</scope>
</reference>
<evidence type="ECO:0000313" key="4">
    <source>
        <dbReference type="Proteomes" id="UP000694569"/>
    </source>
</evidence>
<dbReference type="AlphaFoldDB" id="A0A8C5N521"/>
<sequence>DFRKPCLKILKKKIAEEAAIAPRPGGATQLQRTISKESITSAGADSGDDFASDGSNSCDDLHSQISRRNKQIRRLEAKLTDYAEQVQSLQRMKEKLEVALEKHQDSSMRKLQEQLSDQVVSMKQQSISLVQKREEIDERKVFHQQEMAKINHMVLKKELLRKVGKDLRVTKASSHAELLNTRQWAEKLNEELRGLQEENSQLLTTVYAITAIVFRFGKEIILAFWLERSAIGFIKWGLGGMGV</sequence>
<proteinExistence type="predicted"/>